<evidence type="ECO:0000256" key="1">
    <source>
        <dbReference type="SAM" id="MobiDB-lite"/>
    </source>
</evidence>
<keyword evidence="2" id="KW-0472">Membrane</keyword>
<proteinExistence type="predicted"/>
<feature type="compositionally biased region" description="Acidic residues" evidence="1">
    <location>
        <begin position="282"/>
        <end position="292"/>
    </location>
</feature>
<accession>K1QDW3</accession>
<reference evidence="3" key="1">
    <citation type="journal article" date="2012" name="Nature">
        <title>The oyster genome reveals stress adaptation and complexity of shell formation.</title>
        <authorList>
            <person name="Zhang G."/>
            <person name="Fang X."/>
            <person name="Guo X."/>
            <person name="Li L."/>
            <person name="Luo R."/>
            <person name="Xu F."/>
            <person name="Yang P."/>
            <person name="Zhang L."/>
            <person name="Wang X."/>
            <person name="Qi H."/>
            <person name="Xiong Z."/>
            <person name="Que H."/>
            <person name="Xie Y."/>
            <person name="Holland P.W."/>
            <person name="Paps J."/>
            <person name="Zhu Y."/>
            <person name="Wu F."/>
            <person name="Chen Y."/>
            <person name="Wang J."/>
            <person name="Peng C."/>
            <person name="Meng J."/>
            <person name="Yang L."/>
            <person name="Liu J."/>
            <person name="Wen B."/>
            <person name="Zhang N."/>
            <person name="Huang Z."/>
            <person name="Zhu Q."/>
            <person name="Feng Y."/>
            <person name="Mount A."/>
            <person name="Hedgecock D."/>
            <person name="Xu Z."/>
            <person name="Liu Y."/>
            <person name="Domazet-Loso T."/>
            <person name="Du Y."/>
            <person name="Sun X."/>
            <person name="Zhang S."/>
            <person name="Liu B."/>
            <person name="Cheng P."/>
            <person name="Jiang X."/>
            <person name="Li J."/>
            <person name="Fan D."/>
            <person name="Wang W."/>
            <person name="Fu W."/>
            <person name="Wang T."/>
            <person name="Wang B."/>
            <person name="Zhang J."/>
            <person name="Peng Z."/>
            <person name="Li Y."/>
            <person name="Li N."/>
            <person name="Wang J."/>
            <person name="Chen M."/>
            <person name="He Y."/>
            <person name="Tan F."/>
            <person name="Song X."/>
            <person name="Zheng Q."/>
            <person name="Huang R."/>
            <person name="Yang H."/>
            <person name="Du X."/>
            <person name="Chen L."/>
            <person name="Yang M."/>
            <person name="Gaffney P.M."/>
            <person name="Wang S."/>
            <person name="Luo L."/>
            <person name="She Z."/>
            <person name="Ming Y."/>
            <person name="Huang W."/>
            <person name="Zhang S."/>
            <person name="Huang B."/>
            <person name="Zhang Y."/>
            <person name="Qu T."/>
            <person name="Ni P."/>
            <person name="Miao G."/>
            <person name="Wang J."/>
            <person name="Wang Q."/>
            <person name="Steinberg C.E."/>
            <person name="Wang H."/>
            <person name="Li N."/>
            <person name="Qian L."/>
            <person name="Zhang G."/>
            <person name="Li Y."/>
            <person name="Yang H."/>
            <person name="Liu X."/>
            <person name="Wang J."/>
            <person name="Yin Y."/>
            <person name="Wang J."/>
        </authorList>
    </citation>
    <scope>NUCLEOTIDE SEQUENCE [LARGE SCALE GENOMIC DNA]</scope>
    <source>
        <strain evidence="3">05x7-T-G4-1.051#20</strain>
    </source>
</reference>
<dbReference type="PROSITE" id="PS50802">
    <property type="entry name" value="OTU"/>
    <property type="match status" value="1"/>
</dbReference>
<dbReference type="InterPro" id="IPR009030">
    <property type="entry name" value="Growth_fac_rcpt_cys_sf"/>
</dbReference>
<dbReference type="Pfam" id="PF02338">
    <property type="entry name" value="OTU"/>
    <property type="match status" value="1"/>
</dbReference>
<dbReference type="PANTHER" id="PTHR12419">
    <property type="entry name" value="OTU DOMAIN CONTAINING PROTEIN"/>
    <property type="match status" value="1"/>
</dbReference>
<dbReference type="AlphaFoldDB" id="K1QDW3"/>
<dbReference type="HOGENOM" id="CLU_322952_0_0_1"/>
<dbReference type="Gene3D" id="3.90.70.80">
    <property type="match status" value="1"/>
</dbReference>
<evidence type="ECO:0000256" key="2">
    <source>
        <dbReference type="SAM" id="Phobius"/>
    </source>
</evidence>
<dbReference type="InterPro" id="IPR050704">
    <property type="entry name" value="Peptidase_C85-like"/>
</dbReference>
<dbReference type="InterPro" id="IPR038765">
    <property type="entry name" value="Papain-like_cys_pep_sf"/>
</dbReference>
<feature type="transmembrane region" description="Helical" evidence="2">
    <location>
        <begin position="779"/>
        <end position="800"/>
    </location>
</feature>
<keyword evidence="2" id="KW-0812">Transmembrane</keyword>
<dbReference type="InterPro" id="IPR003323">
    <property type="entry name" value="OTU_dom"/>
</dbReference>
<protein>
    <submittedName>
        <fullName evidence="3">OTU domain-containing protein 5-A</fullName>
    </submittedName>
</protein>
<dbReference type="SUPFAM" id="SSF57184">
    <property type="entry name" value="Growth factor receptor domain"/>
    <property type="match status" value="1"/>
</dbReference>
<dbReference type="CDD" id="cd22758">
    <property type="entry name" value="OTU_232R-like"/>
    <property type="match status" value="1"/>
</dbReference>
<dbReference type="SUPFAM" id="SSF54001">
    <property type="entry name" value="Cysteine proteinases"/>
    <property type="match status" value="1"/>
</dbReference>
<evidence type="ECO:0000313" key="3">
    <source>
        <dbReference type="EMBL" id="EKC29279.1"/>
    </source>
</evidence>
<feature type="region of interest" description="Disordered" evidence="1">
    <location>
        <begin position="251"/>
        <end position="333"/>
    </location>
</feature>
<dbReference type="InParanoid" id="K1QDW3"/>
<dbReference type="GO" id="GO:0004843">
    <property type="term" value="F:cysteine-type deubiquitinase activity"/>
    <property type="evidence" value="ECO:0007669"/>
    <property type="project" value="TreeGrafter"/>
</dbReference>
<feature type="compositionally biased region" description="Basic residues" evidence="1">
    <location>
        <begin position="828"/>
        <end position="841"/>
    </location>
</feature>
<keyword evidence="2" id="KW-1133">Transmembrane helix</keyword>
<name>K1QDW3_MAGGI</name>
<dbReference type="GO" id="GO:0016579">
    <property type="term" value="P:protein deubiquitination"/>
    <property type="evidence" value="ECO:0007669"/>
    <property type="project" value="TreeGrafter"/>
</dbReference>
<dbReference type="EMBL" id="JH816610">
    <property type="protein sequence ID" value="EKC29279.1"/>
    <property type="molecule type" value="Genomic_DNA"/>
</dbReference>
<organism evidence="3">
    <name type="scientific">Magallana gigas</name>
    <name type="common">Pacific oyster</name>
    <name type="synonym">Crassostrea gigas</name>
    <dbReference type="NCBI Taxonomy" id="29159"/>
    <lineage>
        <taxon>Eukaryota</taxon>
        <taxon>Metazoa</taxon>
        <taxon>Spiralia</taxon>
        <taxon>Lophotrochozoa</taxon>
        <taxon>Mollusca</taxon>
        <taxon>Bivalvia</taxon>
        <taxon>Autobranchia</taxon>
        <taxon>Pteriomorphia</taxon>
        <taxon>Ostreida</taxon>
        <taxon>Ostreoidea</taxon>
        <taxon>Ostreidae</taxon>
        <taxon>Magallana</taxon>
    </lineage>
</organism>
<sequence length="896" mass="100926">MRTSINLTIVRISGRIRDGMKPWSRIPSHSRKVWAYKSEYVVYDVTTKTIKHKACPHGRFQPVERTSNSSMAYQCEKVMTPCNLQGQKPCDDGRPDEDRTCGCEFEKGYSLEALADISNNDVSCVHPLSVDLTCTQLDMCTEEQELNKYYQCVNKCPVGYYRRNGGGCFQLPINMSSTPSPTITTKSNLVTTTVKGISAVCGLCNQSTDDTNGANDLPACIVCCHVTHLNQKINVKKADTVAMGNKSKITSLDTDITDDGGKEDSDDLTVPKAISGSKGSDSDDCVNDDALDPEATTPKEIASDKDPDPDDSVVENTADANSTVPKEVESTKEIESVEKEDCNEYMKDMKLAAKKKGWEVEDVPKDGSCFYHCVLRLYVSKNGWDVSTLRRKLRKYLESNAKQYKDFVPESWENLLRGTENNKWADHVEIKAMAEMLKVPIIIHKLNSTGDQLEVKEEITPKNCHVEPLNIGHILATQPWLFVIKICPTIELRLHKLYISLDISVILNSLPKNRYFLPKVQVNGMVSLQVLFLILPVILSVPIQTFMKDQKEAETSNTPHIVEFCPLNEWYWEFVALSKCGNTSYYHCLATNEGRFVEFCNESSTWIEKGTYAVFSFVNNSIIPRSCPSGTYQPTGRWSHESTSLCEKKMSACVGIGEVVCDDGNVTSDRQCMCDYADDWRMEHLIQENPLNTSCVLPSQTEFMCVRFKCPDGRELDPAYKCVEKCQEGFHRPNGSFQCLPISISESGETITTSIPSEITTKKPKIELHPVVRLTQNQVVLVLPIAVAIVVVVSACSVLMSKCKKNSSTEKQLQNLAKKKLFERQARKKHRLKLERNRRRSEKKDRLQVKVDKALQKMEERQRIRKEKKRLLQLGENQADGACGNTDDLNHVTVEI</sequence>
<feature type="region of interest" description="Disordered" evidence="1">
    <location>
        <begin position="828"/>
        <end position="848"/>
    </location>
</feature>
<gene>
    <name evidence="3" type="ORF">CGI_10005205</name>
</gene>